<dbReference type="OrthoDB" id="66881at2759"/>
<dbReference type="KEGG" id="kpin:30172307"/>
<protein>
    <recommendedName>
        <fullName evidence="9">FAD/NAD(P)-binding domain-containing protein</fullName>
    </recommendedName>
</protein>
<dbReference type="Gene3D" id="3.50.50.60">
    <property type="entry name" value="FAD/NAD(P)-binding domain"/>
    <property type="match status" value="2"/>
</dbReference>
<evidence type="ECO:0000256" key="4">
    <source>
        <dbReference type="ARBA" id="ARBA00023002"/>
    </source>
</evidence>
<dbReference type="EMBL" id="CP144525">
    <property type="protein sequence ID" value="WWC71199.1"/>
    <property type="molecule type" value="Genomic_DNA"/>
</dbReference>
<evidence type="ECO:0000313" key="8">
    <source>
        <dbReference type="Proteomes" id="UP000094020"/>
    </source>
</evidence>
<organism evidence="6">
    <name type="scientific">Kwoniella pini CBS 10737</name>
    <dbReference type="NCBI Taxonomy" id="1296096"/>
    <lineage>
        <taxon>Eukaryota</taxon>
        <taxon>Fungi</taxon>
        <taxon>Dikarya</taxon>
        <taxon>Basidiomycota</taxon>
        <taxon>Agaricomycotina</taxon>
        <taxon>Tremellomycetes</taxon>
        <taxon>Tremellales</taxon>
        <taxon>Cryptococcaceae</taxon>
        <taxon>Kwoniella</taxon>
    </lineage>
</organism>
<comment type="similarity">
    <text evidence="1">Belongs to the FMO family.</text>
</comment>
<evidence type="ECO:0000256" key="2">
    <source>
        <dbReference type="ARBA" id="ARBA00022630"/>
    </source>
</evidence>
<dbReference type="GeneID" id="30172307"/>
<dbReference type="Pfam" id="PF00743">
    <property type="entry name" value="FMO-like"/>
    <property type="match status" value="1"/>
</dbReference>
<dbReference type="Proteomes" id="UP000094020">
    <property type="component" value="Chromosome 7"/>
</dbReference>
<dbReference type="GO" id="GO:0004499">
    <property type="term" value="F:N,N-dimethylaniline monooxygenase activity"/>
    <property type="evidence" value="ECO:0007669"/>
    <property type="project" value="InterPro"/>
</dbReference>
<feature type="chain" id="PRO_5008628335" description="FAD/NAD(P)-binding domain-containing protein" evidence="5">
    <location>
        <begin position="20"/>
        <end position="574"/>
    </location>
</feature>
<evidence type="ECO:0000256" key="5">
    <source>
        <dbReference type="SAM" id="SignalP"/>
    </source>
</evidence>
<dbReference type="SUPFAM" id="SSF51905">
    <property type="entry name" value="FAD/NAD(P)-binding domain"/>
    <property type="match status" value="1"/>
</dbReference>
<dbReference type="GO" id="GO:0050660">
    <property type="term" value="F:flavin adenine dinucleotide binding"/>
    <property type="evidence" value="ECO:0007669"/>
    <property type="project" value="InterPro"/>
</dbReference>
<keyword evidence="2" id="KW-0285">Flavoprotein</keyword>
<name>A0A1B9I509_9TREE</name>
<dbReference type="EMBL" id="KI894010">
    <property type="protein sequence ID" value="OCF50613.1"/>
    <property type="molecule type" value="Genomic_DNA"/>
</dbReference>
<gene>
    <name evidence="6" type="ORF">I206_03938</name>
    <name evidence="7" type="ORF">I206_105152</name>
</gene>
<proteinExistence type="inferred from homology"/>
<dbReference type="PANTHER" id="PTHR23023">
    <property type="entry name" value="DIMETHYLANILINE MONOOXYGENASE"/>
    <property type="match status" value="1"/>
</dbReference>
<reference evidence="6" key="3">
    <citation type="submission" date="2016-07" db="EMBL/GenBank/DDBJ databases">
        <title>Evolution of pathogenesis and genome organization in the Tremellales.</title>
        <authorList>
            <person name="Cuomo C."/>
            <person name="Litvintseva A."/>
            <person name="Heitman J."/>
            <person name="Chen Y."/>
            <person name="Sun S."/>
            <person name="Springer D."/>
            <person name="Dromer F."/>
            <person name="Young S."/>
            <person name="Zeng Q."/>
            <person name="Chapman S."/>
            <person name="Gujja S."/>
            <person name="Saif S."/>
            <person name="Birren B."/>
        </authorList>
    </citation>
    <scope>NUCLEOTIDE SEQUENCE</scope>
    <source>
        <strain evidence="6">CBS 10737</strain>
    </source>
</reference>
<dbReference type="Pfam" id="PF13450">
    <property type="entry name" value="NAD_binding_8"/>
    <property type="match status" value="1"/>
</dbReference>
<evidence type="ECO:0000256" key="3">
    <source>
        <dbReference type="ARBA" id="ARBA00022827"/>
    </source>
</evidence>
<reference evidence="7" key="2">
    <citation type="submission" date="2013-07" db="EMBL/GenBank/DDBJ databases">
        <authorList>
            <consortium name="The Broad Institute Genome Sequencing Platform"/>
            <person name="Cuomo C."/>
            <person name="Litvintseva A."/>
            <person name="Chen Y."/>
            <person name="Heitman J."/>
            <person name="Sun S."/>
            <person name="Springer D."/>
            <person name="Dromer F."/>
            <person name="Young S.K."/>
            <person name="Zeng Q."/>
            <person name="Gargeya S."/>
            <person name="Fitzgerald M."/>
            <person name="Abouelleil A."/>
            <person name="Alvarado L."/>
            <person name="Berlin A.M."/>
            <person name="Chapman S.B."/>
            <person name="Dewar J."/>
            <person name="Goldberg J."/>
            <person name="Griggs A."/>
            <person name="Gujja S."/>
            <person name="Hansen M."/>
            <person name="Howarth C."/>
            <person name="Imamovic A."/>
            <person name="Larimer J."/>
            <person name="McCowan C."/>
            <person name="Murphy C."/>
            <person name="Pearson M."/>
            <person name="Priest M."/>
            <person name="Roberts A."/>
            <person name="Saif S."/>
            <person name="Shea T."/>
            <person name="Sykes S."/>
            <person name="Wortman J."/>
            <person name="Nusbaum C."/>
            <person name="Birren B."/>
        </authorList>
    </citation>
    <scope>NUCLEOTIDE SEQUENCE</scope>
    <source>
        <strain evidence="7">CBS 10737</strain>
    </source>
</reference>
<dbReference type="PRINTS" id="PR00419">
    <property type="entry name" value="ADXRDTASE"/>
</dbReference>
<keyword evidence="3" id="KW-0274">FAD</keyword>
<reference evidence="6" key="1">
    <citation type="submission" date="2013-07" db="EMBL/GenBank/DDBJ databases">
        <title>The Genome Sequence of Cryptococcus pinus CBS10737.</title>
        <authorList>
            <consortium name="The Broad Institute Genome Sequencing Platform"/>
            <person name="Cuomo C."/>
            <person name="Litvintseva A."/>
            <person name="Chen Y."/>
            <person name="Heitman J."/>
            <person name="Sun S."/>
            <person name="Springer D."/>
            <person name="Dromer F."/>
            <person name="Young S.K."/>
            <person name="Zeng Q."/>
            <person name="Gargeya S."/>
            <person name="Fitzgerald M."/>
            <person name="Abouelleil A."/>
            <person name="Alvarado L."/>
            <person name="Berlin A.M."/>
            <person name="Chapman S.B."/>
            <person name="Dewar J."/>
            <person name="Goldberg J."/>
            <person name="Griggs A."/>
            <person name="Gujja S."/>
            <person name="Hansen M."/>
            <person name="Howarth C."/>
            <person name="Imamovic A."/>
            <person name="Larimer J."/>
            <person name="McCowan C."/>
            <person name="Murphy C."/>
            <person name="Pearson M."/>
            <person name="Priest M."/>
            <person name="Roberts A."/>
            <person name="Saif S."/>
            <person name="Shea T."/>
            <person name="Sykes S."/>
            <person name="Wortman J."/>
            <person name="Nusbaum C."/>
            <person name="Birren B."/>
        </authorList>
    </citation>
    <scope>NUCLEOTIDE SEQUENCE [LARGE SCALE GENOMIC DNA]</scope>
    <source>
        <strain evidence="6">CBS 10737</strain>
    </source>
</reference>
<dbReference type="AlphaFoldDB" id="A0A1B9I509"/>
<dbReference type="STRING" id="1296096.A0A1B9I509"/>
<evidence type="ECO:0000256" key="1">
    <source>
        <dbReference type="ARBA" id="ARBA00009183"/>
    </source>
</evidence>
<keyword evidence="8" id="KW-1185">Reference proteome</keyword>
<dbReference type="InterPro" id="IPR020946">
    <property type="entry name" value="Flavin_mOase-like"/>
</dbReference>
<keyword evidence="5" id="KW-0732">Signal</keyword>
<sequence length="574" mass="65504">MLGWMMTTLVVGMTAQVAATPFGKQSPFLQSESTSEKQWHSFQQEIKKVAVIGAGPSGLQSAAALIKEGFEVRLIERSDAPGGNWYHNVLTPIRERYPNDDVQTASYRPDPRANSVEYYQEGDEGLTLVDRWIDHIRPSPIWDDLETNSAPVFTTLPGVEYPTDAAWALQAQLVQRHVRTYASTHGLNANDRPWNASAPQILYYSTRVEQLKKQGHTWKLSLKKLTRLPDSDKVKAEWWEEDFDAVVIATGGYQAAHVPDITGLVEWSKVRRSNGHHPVKHSQHYRNPELYKNKTVVIIGASVSASEISRRIGPHVEKLYISLRNTTRNTYMARRSIRRLYSDAEHIPEIVEFGTLPSNESIKEGSVRLANGTLIGGIDEVILATGFRRSLPFLKDYYSIGGKVEPHSEKSPILTDAHNLQSLSWTGHYISDPTLAFTTVRAWTFGRYQSLAFAKVWKRTARLPSRERLWDEYFNDNHWQAPAKVVFGSIEEETLGRQYVAWLNSESLIHGGRLVDQWPIQNREKFAYYSDEAWEHGYTSSDNFTRFENTPRSEWPTYRRAVEATYELDSGSEW</sequence>
<accession>A0A1B9I509</accession>
<dbReference type="InterPro" id="IPR036188">
    <property type="entry name" value="FAD/NAD-bd_sf"/>
</dbReference>
<evidence type="ECO:0000313" key="7">
    <source>
        <dbReference type="EMBL" id="WWC71199.1"/>
    </source>
</evidence>
<dbReference type="InterPro" id="IPR050346">
    <property type="entry name" value="FMO-like"/>
</dbReference>
<evidence type="ECO:0000313" key="6">
    <source>
        <dbReference type="EMBL" id="OCF50613.1"/>
    </source>
</evidence>
<dbReference type="RefSeq" id="XP_019011832.1">
    <property type="nucleotide sequence ID" value="XM_019155678.1"/>
</dbReference>
<evidence type="ECO:0008006" key="9">
    <source>
        <dbReference type="Google" id="ProtNLM"/>
    </source>
</evidence>
<dbReference type="GO" id="GO:0050661">
    <property type="term" value="F:NADP binding"/>
    <property type="evidence" value="ECO:0007669"/>
    <property type="project" value="InterPro"/>
</dbReference>
<feature type="signal peptide" evidence="5">
    <location>
        <begin position="1"/>
        <end position="19"/>
    </location>
</feature>
<keyword evidence="4" id="KW-0560">Oxidoreductase</keyword>
<reference evidence="7" key="4">
    <citation type="submission" date="2024-02" db="EMBL/GenBank/DDBJ databases">
        <title>Comparative genomics of Cryptococcus and Kwoniella reveals pathogenesis evolution and contrasting modes of karyotype evolution via chromosome fusion or intercentromeric recombination.</title>
        <authorList>
            <person name="Coelho M.A."/>
            <person name="David-Palma M."/>
            <person name="Shea T."/>
            <person name="Bowers K."/>
            <person name="McGinley-Smith S."/>
            <person name="Mohammad A.W."/>
            <person name="Gnirke A."/>
            <person name="Yurkov A.M."/>
            <person name="Nowrousian M."/>
            <person name="Sun S."/>
            <person name="Cuomo C.A."/>
            <person name="Heitman J."/>
        </authorList>
    </citation>
    <scope>NUCLEOTIDE SEQUENCE</scope>
    <source>
        <strain evidence="7">CBS 10737</strain>
    </source>
</reference>